<evidence type="ECO:0000313" key="12">
    <source>
        <dbReference type="Proteomes" id="UP000038045"/>
    </source>
</evidence>
<feature type="region of interest" description="Disordered" evidence="9">
    <location>
        <begin position="444"/>
        <end position="498"/>
    </location>
</feature>
<name>A0A0N4ZCN8_PARTI</name>
<feature type="transmembrane region" description="Helical" evidence="10">
    <location>
        <begin position="144"/>
        <end position="163"/>
    </location>
</feature>
<keyword evidence="8" id="KW-0807">Transducer</keyword>
<protein>
    <submittedName>
        <fullName evidence="13">G_PROTEIN_RECEP_F1_2 domain-containing protein</fullName>
    </submittedName>
</protein>
<evidence type="ECO:0000256" key="7">
    <source>
        <dbReference type="ARBA" id="ARBA00023170"/>
    </source>
</evidence>
<dbReference type="AlphaFoldDB" id="A0A0N4ZCN8"/>
<accession>A0A0N4ZCN8</accession>
<organism evidence="12 13">
    <name type="scientific">Parastrongyloides trichosuri</name>
    <name type="common">Possum-specific nematode worm</name>
    <dbReference type="NCBI Taxonomy" id="131310"/>
    <lineage>
        <taxon>Eukaryota</taxon>
        <taxon>Metazoa</taxon>
        <taxon>Ecdysozoa</taxon>
        <taxon>Nematoda</taxon>
        <taxon>Chromadorea</taxon>
        <taxon>Rhabditida</taxon>
        <taxon>Tylenchina</taxon>
        <taxon>Panagrolaimomorpha</taxon>
        <taxon>Strongyloidoidea</taxon>
        <taxon>Strongyloididae</taxon>
        <taxon>Parastrongyloides</taxon>
    </lineage>
</organism>
<comment type="subcellular location">
    <subcellularLocation>
        <location evidence="1">Cell membrane</location>
        <topology evidence="1">Multi-pass membrane protein</topology>
    </subcellularLocation>
</comment>
<keyword evidence="7" id="KW-0675">Receptor</keyword>
<feature type="transmembrane region" description="Helical" evidence="10">
    <location>
        <begin position="61"/>
        <end position="86"/>
    </location>
</feature>
<keyword evidence="3 10" id="KW-0812">Transmembrane</keyword>
<feature type="compositionally biased region" description="Basic residues" evidence="9">
    <location>
        <begin position="452"/>
        <end position="461"/>
    </location>
</feature>
<evidence type="ECO:0000256" key="1">
    <source>
        <dbReference type="ARBA" id="ARBA00004651"/>
    </source>
</evidence>
<keyword evidence="2" id="KW-1003">Cell membrane</keyword>
<evidence type="ECO:0000259" key="11">
    <source>
        <dbReference type="PROSITE" id="PS50262"/>
    </source>
</evidence>
<evidence type="ECO:0000256" key="3">
    <source>
        <dbReference type="ARBA" id="ARBA00022692"/>
    </source>
</evidence>
<dbReference type="GO" id="GO:0008528">
    <property type="term" value="F:G protein-coupled peptide receptor activity"/>
    <property type="evidence" value="ECO:0007669"/>
    <property type="project" value="TreeGrafter"/>
</dbReference>
<evidence type="ECO:0000256" key="9">
    <source>
        <dbReference type="SAM" id="MobiDB-lite"/>
    </source>
</evidence>
<dbReference type="InterPro" id="IPR017452">
    <property type="entry name" value="GPCR_Rhodpsn_7TM"/>
</dbReference>
<evidence type="ECO:0000256" key="8">
    <source>
        <dbReference type="ARBA" id="ARBA00023224"/>
    </source>
</evidence>
<feature type="transmembrane region" description="Helical" evidence="10">
    <location>
        <begin position="28"/>
        <end position="49"/>
    </location>
</feature>
<dbReference type="InterPro" id="IPR000276">
    <property type="entry name" value="GPCR_Rhodpsn"/>
</dbReference>
<feature type="domain" description="G-protein coupled receptors family 1 profile" evidence="11">
    <location>
        <begin position="43"/>
        <end position="307"/>
    </location>
</feature>
<dbReference type="GO" id="GO:0005886">
    <property type="term" value="C:plasma membrane"/>
    <property type="evidence" value="ECO:0007669"/>
    <property type="project" value="UniProtKB-SubCell"/>
</dbReference>
<dbReference type="Gene3D" id="1.20.1070.10">
    <property type="entry name" value="Rhodopsin 7-helix transmembrane proteins"/>
    <property type="match status" value="1"/>
</dbReference>
<evidence type="ECO:0000256" key="5">
    <source>
        <dbReference type="ARBA" id="ARBA00023040"/>
    </source>
</evidence>
<dbReference type="PROSITE" id="PS50262">
    <property type="entry name" value="G_PROTEIN_RECEP_F1_2"/>
    <property type="match status" value="1"/>
</dbReference>
<dbReference type="CDD" id="cd00637">
    <property type="entry name" value="7tm_classA_rhodopsin-like"/>
    <property type="match status" value="1"/>
</dbReference>
<keyword evidence="5" id="KW-0297">G-protein coupled receptor</keyword>
<dbReference type="SUPFAM" id="SSF81321">
    <property type="entry name" value="Family A G protein-coupled receptor-like"/>
    <property type="match status" value="1"/>
</dbReference>
<evidence type="ECO:0000256" key="2">
    <source>
        <dbReference type="ARBA" id="ARBA00022475"/>
    </source>
</evidence>
<keyword evidence="6 10" id="KW-0472">Membrane</keyword>
<feature type="transmembrane region" description="Helical" evidence="10">
    <location>
        <begin position="183"/>
        <end position="209"/>
    </location>
</feature>
<feature type="transmembrane region" description="Helical" evidence="10">
    <location>
        <begin position="297"/>
        <end position="316"/>
    </location>
</feature>
<dbReference type="PANTHER" id="PTHR24230:SF75">
    <property type="entry name" value="RELAXIN FAMILY PEPTIDE RECEPTOR 3"/>
    <property type="match status" value="1"/>
</dbReference>
<dbReference type="Proteomes" id="UP000038045">
    <property type="component" value="Unplaced"/>
</dbReference>
<keyword evidence="4 10" id="KW-1133">Transmembrane helix</keyword>
<dbReference type="WBParaSite" id="PTRK_0000529000.1">
    <property type="protein sequence ID" value="PTRK_0000529000.1"/>
    <property type="gene ID" value="PTRK_0000529000"/>
</dbReference>
<keyword evidence="12" id="KW-1185">Reference proteome</keyword>
<evidence type="ECO:0000256" key="10">
    <source>
        <dbReference type="SAM" id="Phobius"/>
    </source>
</evidence>
<feature type="transmembrane region" description="Helical" evidence="10">
    <location>
        <begin position="106"/>
        <end position="124"/>
    </location>
</feature>
<dbReference type="PANTHER" id="PTHR24230">
    <property type="entry name" value="G-PROTEIN COUPLED RECEPTOR"/>
    <property type="match status" value="1"/>
</dbReference>
<proteinExistence type="predicted"/>
<dbReference type="STRING" id="131310.A0A0N4ZCN8"/>
<dbReference type="Pfam" id="PF00001">
    <property type="entry name" value="7tm_1"/>
    <property type="match status" value="1"/>
</dbReference>
<evidence type="ECO:0000256" key="6">
    <source>
        <dbReference type="ARBA" id="ARBA00023136"/>
    </source>
</evidence>
<reference evidence="13" key="1">
    <citation type="submission" date="2017-02" db="UniProtKB">
        <authorList>
            <consortium name="WormBaseParasite"/>
        </authorList>
    </citation>
    <scope>IDENTIFICATION</scope>
</reference>
<feature type="transmembrane region" description="Helical" evidence="10">
    <location>
        <begin position="245"/>
        <end position="266"/>
    </location>
</feature>
<evidence type="ECO:0000256" key="4">
    <source>
        <dbReference type="ARBA" id="ARBA00022989"/>
    </source>
</evidence>
<sequence>MPIAYVLFQDTIADIAIQRNNSSNLNSILSFLLAILIIISFSLNILIFASIYSNVCLRNKLLYLLLSNVVFINLLDILTVIFVSLLHIANSGQWIFGDAMCKANVFFQQFVLLASILSILLMCVERAIGKNSILRNVMKKSNVFFALFGVYIISVMCCIPLFLKRFVTSPDRYHFQCLLNSQAPIGYTFFMIFLYIIITVIIGIGLILIRIQKHIHRSLPNSQEEYGRFINETREIHEYTNLTKLTVFLLIAYSIFQLPYIVMVFFNRFKEMTIYESTIPSIAVYSDFETLITFMRFMFPFISALIISFRCSDIWIKVVNLIFCRRNGPITINQWSNNTLNATPNFNAPTLFSGNRDNNVIRLVATNNGMELRIPKDVVENSPIYITPPPSYIETKNEEQRNISVNACETNNVEDNMTEIINISSSRSNISDIISLSNEVESTPKKLQSRIPKSRIKKASRKDRDKRNKNLKTSNKIVVKGQFIRKKQQRINPSAENE</sequence>
<evidence type="ECO:0000313" key="13">
    <source>
        <dbReference type="WBParaSite" id="PTRK_0000529000.1"/>
    </source>
</evidence>
<dbReference type="GO" id="GO:0007218">
    <property type="term" value="P:neuropeptide signaling pathway"/>
    <property type="evidence" value="ECO:0007669"/>
    <property type="project" value="TreeGrafter"/>
</dbReference>